<dbReference type="Gene3D" id="1.20.120.520">
    <property type="entry name" value="nmb1532 protein domain like"/>
    <property type="match status" value="1"/>
</dbReference>
<organism evidence="2 3">
    <name type="scientific">Amycolatopsis alkalitolerans</name>
    <dbReference type="NCBI Taxonomy" id="2547244"/>
    <lineage>
        <taxon>Bacteria</taxon>
        <taxon>Bacillati</taxon>
        <taxon>Actinomycetota</taxon>
        <taxon>Actinomycetes</taxon>
        <taxon>Pseudonocardiales</taxon>
        <taxon>Pseudonocardiaceae</taxon>
        <taxon>Amycolatopsis</taxon>
    </lineage>
</organism>
<gene>
    <name evidence="2" type="ORF">FG385_20790</name>
</gene>
<evidence type="ECO:0000259" key="1">
    <source>
        <dbReference type="Pfam" id="PF01814"/>
    </source>
</evidence>
<evidence type="ECO:0000313" key="3">
    <source>
        <dbReference type="Proteomes" id="UP000305546"/>
    </source>
</evidence>
<dbReference type="AlphaFoldDB" id="A0A5C4LWH5"/>
<evidence type="ECO:0000313" key="2">
    <source>
        <dbReference type="EMBL" id="TNC23791.1"/>
    </source>
</evidence>
<dbReference type="EMBL" id="VDFW01000018">
    <property type="protein sequence ID" value="TNC23791.1"/>
    <property type="molecule type" value="Genomic_DNA"/>
</dbReference>
<dbReference type="InterPro" id="IPR012312">
    <property type="entry name" value="Hemerythrin-like"/>
</dbReference>
<keyword evidence="3" id="KW-1185">Reference proteome</keyword>
<proteinExistence type="predicted"/>
<dbReference type="Proteomes" id="UP000305546">
    <property type="component" value="Unassembled WGS sequence"/>
</dbReference>
<protein>
    <submittedName>
        <fullName evidence="2">Hemerythrin domain-containing protein</fullName>
    </submittedName>
</protein>
<name>A0A5C4LWH5_9PSEU</name>
<reference evidence="2 3" key="1">
    <citation type="submission" date="2019-06" db="EMBL/GenBank/DDBJ databases">
        <title>Amycolatopsis alkalitolerans sp. nov., isolated from Gastrodia elata Blume.</title>
        <authorList>
            <person name="Narsing Rao M.P."/>
            <person name="Li W.J."/>
        </authorList>
    </citation>
    <scope>NUCLEOTIDE SEQUENCE [LARGE SCALE GENOMIC DNA]</scope>
    <source>
        <strain evidence="2 3">SYSUP0005</strain>
    </source>
</reference>
<sequence>MIRDEREETPVTGTNVPTRRDANVEADTDAALLAIRAHHAALDHDLGNRVADVLAVVGQRHSPAGVPAIVGDTLTAWRALLTFLLDELLPHAAAEERTLYPAAAEDPHTAALVQAMVDEHRTLTELVGELKNVTDPLALATTATAVRILFTIHVHKENEYLLPALHRSGTDIAALLSSTHRLLTGGQHNDNPGDHRDEH</sequence>
<dbReference type="Pfam" id="PF01814">
    <property type="entry name" value="Hemerythrin"/>
    <property type="match status" value="1"/>
</dbReference>
<accession>A0A5C4LWH5</accession>
<comment type="caution">
    <text evidence="2">The sequence shown here is derived from an EMBL/GenBank/DDBJ whole genome shotgun (WGS) entry which is preliminary data.</text>
</comment>
<feature type="domain" description="Hemerythrin-like" evidence="1">
    <location>
        <begin position="35"/>
        <end position="165"/>
    </location>
</feature>